<feature type="transmembrane region" description="Helical" evidence="1">
    <location>
        <begin position="6"/>
        <end position="23"/>
    </location>
</feature>
<dbReference type="AlphaFoldDB" id="Q10VN7"/>
<accession>Q10VN7</accession>
<evidence type="ECO:0000256" key="1">
    <source>
        <dbReference type="SAM" id="Phobius"/>
    </source>
</evidence>
<sequence>MLEKLSAIALLFLYFLSTKVGLYPRLYCIQKYLISDKLYFLNHTNLKPMNNIWQHLKKLPWPELFLVSFIATLTVLASEVLLILSYTYFLVIIKPLNMLLLSPIFGLLIPIVVGVGMGALAVYLLEWWQKKWLLNNSSLWALVLCLFIGLLLKSLFPLPSILVAASKASLISLAIGVFWKGRPYW</sequence>
<feature type="transmembrane region" description="Helical" evidence="1">
    <location>
        <begin position="104"/>
        <end position="125"/>
    </location>
</feature>
<feature type="transmembrane region" description="Helical" evidence="1">
    <location>
        <begin position="64"/>
        <end position="92"/>
    </location>
</feature>
<protein>
    <recommendedName>
        <fullName evidence="3">Peptide chain release factor 1</fullName>
    </recommendedName>
</protein>
<gene>
    <name evidence="2" type="ordered locus">Tery_4726</name>
</gene>
<feature type="transmembrane region" description="Helical" evidence="1">
    <location>
        <begin position="158"/>
        <end position="179"/>
    </location>
</feature>
<evidence type="ECO:0008006" key="3">
    <source>
        <dbReference type="Google" id="ProtNLM"/>
    </source>
</evidence>
<dbReference type="eggNOG" id="ENOG5032WJF">
    <property type="taxonomic scope" value="Bacteria"/>
</dbReference>
<feature type="transmembrane region" description="Helical" evidence="1">
    <location>
        <begin position="132"/>
        <end position="152"/>
    </location>
</feature>
<dbReference type="EMBL" id="CP000393">
    <property type="protein sequence ID" value="ABG53687.1"/>
    <property type="molecule type" value="Genomic_DNA"/>
</dbReference>
<dbReference type="OrthoDB" id="467942at2"/>
<keyword evidence="1" id="KW-0472">Membrane</keyword>
<name>Q10VN7_TRIEI</name>
<keyword evidence="1" id="KW-1133">Transmembrane helix</keyword>
<dbReference type="KEGG" id="ter:Tery_4726"/>
<keyword evidence="1" id="KW-0812">Transmembrane</keyword>
<proteinExistence type="predicted"/>
<reference evidence="2" key="1">
    <citation type="submission" date="2006-06" db="EMBL/GenBank/DDBJ databases">
        <title>Complete sequence of Trichodesmium erythraeum IMS101.</title>
        <authorList>
            <consortium name="US DOE Joint Genome Institute"/>
            <person name="Copeland A."/>
            <person name="Lucas S."/>
            <person name="Lapidus A."/>
            <person name="Barry K."/>
            <person name="Detter J.C."/>
            <person name="Glavina del Rio T."/>
            <person name="Hammon N."/>
            <person name="Israni S."/>
            <person name="Dalin E."/>
            <person name="Tice H."/>
            <person name="Pitluck S."/>
            <person name="Kiss H."/>
            <person name="Munk A.C."/>
            <person name="Brettin T."/>
            <person name="Bruce D."/>
            <person name="Han C."/>
            <person name="Tapia R."/>
            <person name="Gilna P."/>
            <person name="Schmutz J."/>
            <person name="Larimer F."/>
            <person name="Land M."/>
            <person name="Hauser L."/>
            <person name="Kyrpides N."/>
            <person name="Kim E."/>
            <person name="Richardson P."/>
        </authorList>
    </citation>
    <scope>NUCLEOTIDE SEQUENCE [LARGE SCALE GENOMIC DNA]</scope>
    <source>
        <strain evidence="2">IMS101</strain>
    </source>
</reference>
<evidence type="ECO:0000313" key="2">
    <source>
        <dbReference type="EMBL" id="ABG53687.1"/>
    </source>
</evidence>
<dbReference type="HOGENOM" id="CLU_125508_0_0_3"/>
<organism evidence="2">
    <name type="scientific">Trichodesmium erythraeum (strain IMS101)</name>
    <dbReference type="NCBI Taxonomy" id="203124"/>
    <lineage>
        <taxon>Bacteria</taxon>
        <taxon>Bacillati</taxon>
        <taxon>Cyanobacteriota</taxon>
        <taxon>Cyanophyceae</taxon>
        <taxon>Oscillatoriophycideae</taxon>
        <taxon>Oscillatoriales</taxon>
        <taxon>Microcoleaceae</taxon>
        <taxon>Trichodesmium</taxon>
    </lineage>
</organism>